<name>G9QKD5_9BACI</name>
<dbReference type="GO" id="GO:0016787">
    <property type="term" value="F:hydrolase activity"/>
    <property type="evidence" value="ECO:0007669"/>
    <property type="project" value="UniProtKB-KW"/>
</dbReference>
<evidence type="ECO:0000259" key="2">
    <source>
        <dbReference type="Pfam" id="PF00149"/>
    </source>
</evidence>
<organism evidence="3 4">
    <name type="scientific">Bacillus smithii 7_3_47FAA</name>
    <dbReference type="NCBI Taxonomy" id="665952"/>
    <lineage>
        <taxon>Bacteria</taxon>
        <taxon>Bacillati</taxon>
        <taxon>Bacillota</taxon>
        <taxon>Bacilli</taxon>
        <taxon>Bacillales</taxon>
        <taxon>Bacillaceae</taxon>
        <taxon>Bacillus</taxon>
    </lineage>
</organism>
<dbReference type="PANTHER" id="PTHR30337">
    <property type="entry name" value="COMPONENT OF ATP-DEPENDENT DSDNA EXONUCLEASE"/>
    <property type="match status" value="1"/>
</dbReference>
<dbReference type="Pfam" id="PF00149">
    <property type="entry name" value="Metallophos"/>
    <property type="match status" value="1"/>
</dbReference>
<dbReference type="SUPFAM" id="SSF56300">
    <property type="entry name" value="Metallo-dependent phosphatases"/>
    <property type="match status" value="1"/>
</dbReference>
<dbReference type="InterPro" id="IPR041796">
    <property type="entry name" value="Mre11_N"/>
</dbReference>
<dbReference type="Proteomes" id="UP000011747">
    <property type="component" value="Unassembled WGS sequence"/>
</dbReference>
<reference evidence="3 4" key="1">
    <citation type="submission" date="2011-09" db="EMBL/GenBank/DDBJ databases">
        <title>The Genome Sequence of Bacillus smithii 7_3_47FAA.</title>
        <authorList>
            <consortium name="The Broad Institute Genome Sequencing Platform"/>
            <person name="Earl A."/>
            <person name="Ward D."/>
            <person name="Feldgarden M."/>
            <person name="Gevers D."/>
            <person name="Daigneault M."/>
            <person name="Strauss J."/>
            <person name="Allen-Vercoe E."/>
            <person name="Young S.K."/>
            <person name="Zeng Q."/>
            <person name="Gargeya S."/>
            <person name="Fitzgerald M."/>
            <person name="Haas B."/>
            <person name="Abouelleil A."/>
            <person name="Alvarado L."/>
            <person name="Arachchi H.M."/>
            <person name="Berlin A."/>
            <person name="Brown A."/>
            <person name="Chapman S.B."/>
            <person name="Chen Z."/>
            <person name="Dunbar C."/>
            <person name="Freedman E."/>
            <person name="Gearin G."/>
            <person name="Goldberg J."/>
            <person name="Griggs A."/>
            <person name="Gujja S."/>
            <person name="Heiman D."/>
            <person name="Howarth C."/>
            <person name="Larson L."/>
            <person name="Lui A."/>
            <person name="MacDonald P.J.P."/>
            <person name="Montmayeur A."/>
            <person name="Murphy C."/>
            <person name="Neiman D."/>
            <person name="Pearson M."/>
            <person name="Priest M."/>
            <person name="Roberts A."/>
            <person name="Saif S."/>
            <person name="Shea T."/>
            <person name="Shenoy N."/>
            <person name="Sisk P."/>
            <person name="Stolte C."/>
            <person name="Sykes S."/>
            <person name="Wortman J."/>
            <person name="Nusbaum C."/>
            <person name="Birren B."/>
        </authorList>
    </citation>
    <scope>NUCLEOTIDE SEQUENCE [LARGE SCALE GENOMIC DNA]</scope>
    <source>
        <strain evidence="3 4">7_3_47FAA</strain>
    </source>
</reference>
<dbReference type="Gene3D" id="3.60.21.10">
    <property type="match status" value="1"/>
</dbReference>
<dbReference type="EMBL" id="ACWF01000075">
    <property type="protein sequence ID" value="EHL78385.1"/>
    <property type="molecule type" value="Genomic_DNA"/>
</dbReference>
<dbReference type="PIRSF" id="PIRSF033091">
    <property type="entry name" value="Pesterase_YhaO"/>
    <property type="match status" value="1"/>
</dbReference>
<feature type="domain" description="Calcineurin-like phosphoesterase" evidence="2">
    <location>
        <begin position="4"/>
        <end position="203"/>
    </location>
</feature>
<evidence type="ECO:0000313" key="3">
    <source>
        <dbReference type="EMBL" id="EHL78385.1"/>
    </source>
</evidence>
<proteinExistence type="predicted"/>
<dbReference type="PANTHER" id="PTHR30337:SF7">
    <property type="entry name" value="PHOSPHOESTERASE"/>
    <property type="match status" value="1"/>
</dbReference>
<dbReference type="HOGENOM" id="CLU_026621_4_0_9"/>
<protein>
    <recommendedName>
        <fullName evidence="2">Calcineurin-like phosphoesterase domain-containing protein</fullName>
    </recommendedName>
</protein>
<dbReference type="InterPro" id="IPR029052">
    <property type="entry name" value="Metallo-depent_PP-like"/>
</dbReference>
<dbReference type="InterPro" id="IPR004843">
    <property type="entry name" value="Calcineurin-like_PHP"/>
</dbReference>
<accession>G9QKD5</accession>
<dbReference type="InterPro" id="IPR050535">
    <property type="entry name" value="DNA_Repair-Maintenance_Comp"/>
</dbReference>
<dbReference type="CDD" id="cd00840">
    <property type="entry name" value="MPP_Mre11_N"/>
    <property type="match status" value="1"/>
</dbReference>
<dbReference type="InterPro" id="IPR014576">
    <property type="entry name" value="Pesterase_YhaO"/>
</dbReference>
<evidence type="ECO:0000313" key="4">
    <source>
        <dbReference type="Proteomes" id="UP000011747"/>
    </source>
</evidence>
<gene>
    <name evidence="3" type="ORF">HMPREF1015_01674</name>
</gene>
<sequence length="414" mass="48670">MKQIRFIHTADLHLDSPFIGLEQRLPPELFARIRESTFRSFHRIIDEAIKREVDFVLISGDLFDGEDRSIKAQARLQTEMNRLKQHSISAYILHGNHDHLNGQWVSLELPSNVHVFSSQVEAIRHQTKAGAIVHLYGFSYDKRHVWERKINEYQKQDGADFHIGLLHGYEENGKSSHQPYAPFSVNDLLEKQFDYWALGHIHQTKILHKDPYILYPGNIQGRHRKEIGAKGCYLVELDQTGTRLEFIETADIQWKKEVLKLSEEESFHSFFMRLKQMMEDNRQTNQGVMLEIQLENVSNREIRDKITSGELLEALQDGEDLNESFVWVHRFIIDPQHPLKFKENHPFYREFEKQTASLTKEDWEEALSSLYFHYKTSRFLTDLTEEEKEEMLEEAKRLIQEGLAEEGAMSGENF</sequence>
<comment type="caution">
    <text evidence="3">The sequence shown here is derived from an EMBL/GenBank/DDBJ whole genome shotgun (WGS) entry which is preliminary data.</text>
</comment>
<dbReference type="PATRIC" id="fig|665952.3.peg.1473"/>
<dbReference type="AlphaFoldDB" id="G9QKD5"/>
<dbReference type="RefSeq" id="WP_003353780.1">
    <property type="nucleotide sequence ID" value="NZ_JH414748.1"/>
</dbReference>
<keyword evidence="1" id="KW-0378">Hydrolase</keyword>
<evidence type="ECO:0000256" key="1">
    <source>
        <dbReference type="ARBA" id="ARBA00022801"/>
    </source>
</evidence>
<keyword evidence="4" id="KW-1185">Reference proteome</keyword>